<dbReference type="InterPro" id="IPR002048">
    <property type="entry name" value="EF_hand_dom"/>
</dbReference>
<dbReference type="InterPro" id="IPR050230">
    <property type="entry name" value="CALM/Myosin/TropC-like"/>
</dbReference>
<gene>
    <name evidence="4" type="ORF">GIL414_LOCUS65942</name>
</gene>
<dbReference type="SUPFAM" id="SSF47473">
    <property type="entry name" value="EF-hand"/>
    <property type="match status" value="1"/>
</dbReference>
<feature type="domain" description="EF-hand" evidence="3">
    <location>
        <begin position="96"/>
        <end position="131"/>
    </location>
</feature>
<dbReference type="Proteomes" id="UP000681720">
    <property type="component" value="Unassembled WGS sequence"/>
</dbReference>
<protein>
    <recommendedName>
        <fullName evidence="3">EF-hand domain-containing protein</fullName>
    </recommendedName>
</protein>
<dbReference type="PANTHER" id="PTHR23048:SF0">
    <property type="entry name" value="CALMODULIN LIKE 3"/>
    <property type="match status" value="1"/>
</dbReference>
<evidence type="ECO:0000313" key="4">
    <source>
        <dbReference type="EMBL" id="CAF5162779.1"/>
    </source>
</evidence>
<dbReference type="CDD" id="cd00051">
    <property type="entry name" value="EFh"/>
    <property type="match status" value="1"/>
</dbReference>
<organism evidence="4 5">
    <name type="scientific">Rotaria magnacalcarata</name>
    <dbReference type="NCBI Taxonomy" id="392030"/>
    <lineage>
        <taxon>Eukaryota</taxon>
        <taxon>Metazoa</taxon>
        <taxon>Spiralia</taxon>
        <taxon>Gnathifera</taxon>
        <taxon>Rotifera</taxon>
        <taxon>Eurotatoria</taxon>
        <taxon>Bdelloidea</taxon>
        <taxon>Philodinida</taxon>
        <taxon>Philodinidae</taxon>
        <taxon>Rotaria</taxon>
    </lineage>
</organism>
<keyword evidence="2" id="KW-0106">Calcium</keyword>
<keyword evidence="1" id="KW-0677">Repeat</keyword>
<accession>A0A8S3GGA3</accession>
<comment type="caution">
    <text evidence="4">The sequence shown here is derived from an EMBL/GenBank/DDBJ whole genome shotgun (WGS) entry which is preliminary data.</text>
</comment>
<reference evidence="4" key="1">
    <citation type="submission" date="2021-02" db="EMBL/GenBank/DDBJ databases">
        <authorList>
            <person name="Nowell W R."/>
        </authorList>
    </citation>
    <scope>NUCLEOTIDE SEQUENCE</scope>
</reference>
<feature type="domain" description="EF-hand" evidence="3">
    <location>
        <begin position="68"/>
        <end position="95"/>
    </location>
</feature>
<evidence type="ECO:0000259" key="3">
    <source>
        <dbReference type="PROSITE" id="PS50222"/>
    </source>
</evidence>
<evidence type="ECO:0000256" key="2">
    <source>
        <dbReference type="ARBA" id="ARBA00022837"/>
    </source>
</evidence>
<dbReference type="InterPro" id="IPR011992">
    <property type="entry name" value="EF-hand-dom_pair"/>
</dbReference>
<dbReference type="Pfam" id="PF13499">
    <property type="entry name" value="EF-hand_7"/>
    <property type="match status" value="1"/>
</dbReference>
<dbReference type="AlphaFoldDB" id="A0A8S3GGA3"/>
<dbReference type="Gene3D" id="1.10.238.10">
    <property type="entry name" value="EF-hand"/>
    <property type="match status" value="1"/>
</dbReference>
<dbReference type="GO" id="GO:0016460">
    <property type="term" value="C:myosin II complex"/>
    <property type="evidence" value="ECO:0007669"/>
    <property type="project" value="TreeGrafter"/>
</dbReference>
<dbReference type="PROSITE" id="PS50222">
    <property type="entry name" value="EF_HAND_2"/>
    <property type="match status" value="2"/>
</dbReference>
<name>A0A8S3GGA3_9BILA</name>
<dbReference type="EMBL" id="CAJOBJ010303161">
    <property type="protein sequence ID" value="CAF5162779.1"/>
    <property type="molecule type" value="Genomic_DNA"/>
</dbReference>
<dbReference type="GO" id="GO:0005509">
    <property type="term" value="F:calcium ion binding"/>
    <property type="evidence" value="ECO:0007669"/>
    <property type="project" value="InterPro"/>
</dbReference>
<dbReference type="PROSITE" id="PS00018">
    <property type="entry name" value="EF_HAND_1"/>
    <property type="match status" value="1"/>
</dbReference>
<dbReference type="PANTHER" id="PTHR23048">
    <property type="entry name" value="MYOSIN LIGHT CHAIN 1, 3"/>
    <property type="match status" value="1"/>
</dbReference>
<evidence type="ECO:0000313" key="5">
    <source>
        <dbReference type="Proteomes" id="UP000681720"/>
    </source>
</evidence>
<evidence type="ECO:0000256" key="1">
    <source>
        <dbReference type="ARBA" id="ARBA00022737"/>
    </source>
</evidence>
<proteinExistence type="predicted"/>
<feature type="non-terminal residue" evidence="4">
    <location>
        <position position="1"/>
    </location>
</feature>
<sequence>ENKHDDKYHGHQYKLGLTKHQYDQMKSLLMPKGPYGEELTFDQFCDILIPVITGDETDQHDDYSIWLAFRSFDKNSDNYIQADELETLMRIIGKSVSRELIRYYIDKVDWDYNGKLDYNEFREFIIRGYARELLMMDITREIVYSHEQMQIPSNHSCQ</sequence>
<dbReference type="InterPro" id="IPR018247">
    <property type="entry name" value="EF_Hand_1_Ca_BS"/>
</dbReference>